<protein>
    <submittedName>
        <fullName evidence="1">Uncharacterized protein</fullName>
    </submittedName>
</protein>
<gene>
    <name evidence="1" type="ORF">DET56_10510</name>
</gene>
<dbReference type="Proteomes" id="UP000247078">
    <property type="component" value="Unassembled WGS sequence"/>
</dbReference>
<dbReference type="AlphaFoldDB" id="A0A855XV05"/>
<evidence type="ECO:0000313" key="2">
    <source>
        <dbReference type="Proteomes" id="UP000247078"/>
    </source>
</evidence>
<name>A0A855XV05_9BACL</name>
<accession>A0A855XV05</accession>
<reference evidence="1 2" key="1">
    <citation type="submission" date="2018-05" db="EMBL/GenBank/DDBJ databases">
        <title>Freshwater and sediment microbial communities from various areas in North America, analyzing microbe dynamics in response to fracking.</title>
        <authorList>
            <person name="Lamendella R."/>
        </authorList>
    </citation>
    <scope>NUCLEOTIDE SEQUENCE [LARGE SCALE GENOMIC DNA]</scope>
    <source>
        <strain evidence="1 2">DB-3</strain>
    </source>
</reference>
<evidence type="ECO:0000313" key="1">
    <source>
        <dbReference type="EMBL" id="PWW40738.1"/>
    </source>
</evidence>
<organism evidence="1 2">
    <name type="scientific">Paenibacillus pabuli</name>
    <dbReference type="NCBI Taxonomy" id="1472"/>
    <lineage>
        <taxon>Bacteria</taxon>
        <taxon>Bacillati</taxon>
        <taxon>Bacillota</taxon>
        <taxon>Bacilli</taxon>
        <taxon>Bacillales</taxon>
        <taxon>Paenibacillaceae</taxon>
        <taxon>Paenibacillus</taxon>
    </lineage>
</organism>
<sequence length="193" mass="23496">MIQNHNSWSVCISSDFELNFLIYVASTYDLLKEDISESILWPSRQRVKSDELHQKLEIQWKWFWDCSIQQKAHKNNHHVSFVLGLPDFKLVEQHELREVLVHLWPSFRQWWYMPAGGQAAMNYWEGIPDLIRYVQEFEDEVGRKIKPFHLNVDLIYNGPNELIEVTEEYIIMPIKIEYLMKRDWWMSRFTERY</sequence>
<dbReference type="RefSeq" id="WP_109999398.1">
    <property type="nucleotide sequence ID" value="NZ_QGTZ01000005.1"/>
</dbReference>
<proteinExistence type="predicted"/>
<dbReference type="EMBL" id="QGTZ01000005">
    <property type="protein sequence ID" value="PWW40738.1"/>
    <property type="molecule type" value="Genomic_DNA"/>
</dbReference>
<comment type="caution">
    <text evidence="1">The sequence shown here is derived from an EMBL/GenBank/DDBJ whole genome shotgun (WGS) entry which is preliminary data.</text>
</comment>